<accession>A0A2J0KUX4</accession>
<dbReference type="AlphaFoldDB" id="A0A2J0KUX4"/>
<name>A0A2J0KUX4_9BACT</name>
<dbReference type="EMBL" id="PEWV01000011">
    <property type="protein sequence ID" value="PIU42302.1"/>
    <property type="molecule type" value="Genomic_DNA"/>
</dbReference>
<reference evidence="1 2" key="1">
    <citation type="submission" date="2017-09" db="EMBL/GenBank/DDBJ databases">
        <title>Depth-based differentiation of microbial function through sediment-hosted aquifers and enrichment of novel symbionts in the deep terrestrial subsurface.</title>
        <authorList>
            <person name="Probst A.J."/>
            <person name="Ladd B."/>
            <person name="Jarett J.K."/>
            <person name="Geller-Mcgrath D.E."/>
            <person name="Sieber C.M."/>
            <person name="Emerson J.B."/>
            <person name="Anantharaman K."/>
            <person name="Thomas B.C."/>
            <person name="Malmstrom R."/>
            <person name="Stieglmeier M."/>
            <person name="Klingl A."/>
            <person name="Woyke T."/>
            <person name="Ryan C.M."/>
            <person name="Banfield J.F."/>
        </authorList>
    </citation>
    <scope>NUCLEOTIDE SEQUENCE [LARGE SCALE GENOMIC DNA]</scope>
    <source>
        <strain evidence="1">CG07_land_8_20_14_0_80_42_15</strain>
    </source>
</reference>
<sequence length="153" mass="18027">FFVEDESVFGSPMEKKLYSLLLETKFVKEHRKHIKIIPQFDIGKYISAEYKVYIPKYRTDFLLTYAQGGKEATLILEYDGLEFHFNNPHEVNSLNFSQSYLDYDTARQLELESYGYSFLRINKFNLRPRVKGETEADALNTLLEEKMGMLRLS</sequence>
<dbReference type="Proteomes" id="UP000230052">
    <property type="component" value="Unassembled WGS sequence"/>
</dbReference>
<gene>
    <name evidence="1" type="ORF">COS99_00940</name>
</gene>
<comment type="caution">
    <text evidence="1">The sequence shown here is derived from an EMBL/GenBank/DDBJ whole genome shotgun (WGS) entry which is preliminary data.</text>
</comment>
<dbReference type="Gene3D" id="3.40.960.10">
    <property type="entry name" value="VSR Endonuclease"/>
    <property type="match status" value="1"/>
</dbReference>
<evidence type="ECO:0000313" key="1">
    <source>
        <dbReference type="EMBL" id="PIU42302.1"/>
    </source>
</evidence>
<feature type="non-terminal residue" evidence="1">
    <location>
        <position position="1"/>
    </location>
</feature>
<evidence type="ECO:0000313" key="2">
    <source>
        <dbReference type="Proteomes" id="UP000230052"/>
    </source>
</evidence>
<organism evidence="1 2">
    <name type="scientific">Candidatus Aquitaenariimonas noxiae</name>
    <dbReference type="NCBI Taxonomy" id="1974741"/>
    <lineage>
        <taxon>Bacteria</taxon>
        <taxon>Pseudomonadati</taxon>
        <taxon>Candidatus Omnitrophota</taxon>
        <taxon>Candidatus Aquitaenariimonas</taxon>
    </lineage>
</organism>
<protein>
    <submittedName>
        <fullName evidence="1">Uncharacterized protein</fullName>
    </submittedName>
</protein>
<proteinExistence type="predicted"/>